<comment type="caution">
    <text evidence="2">The sequence shown here is derived from an EMBL/GenBank/DDBJ whole genome shotgun (WGS) entry which is preliminary data.</text>
</comment>
<name>A0A8H6NCW5_9PEZI</name>
<dbReference type="EMBL" id="WIGM01000331">
    <property type="protein sequence ID" value="KAF6828664.1"/>
    <property type="molecule type" value="Genomic_DNA"/>
</dbReference>
<sequence length="105" mass="11539">MAGMRRVEKVIVENVGEEPWGPRTGSIGLVTRTYTDMSRRQTTIPAGDTSSEAPTASVLSRNEEMNTTFHPEPCRVPLVALKTSPHHDLSSTPLHPHDVSIVLDH</sequence>
<accession>A0A8H6NCW5</accession>
<evidence type="ECO:0000256" key="1">
    <source>
        <dbReference type="SAM" id="MobiDB-lite"/>
    </source>
</evidence>
<proteinExistence type="predicted"/>
<reference evidence="2" key="1">
    <citation type="journal article" date="2020" name="Phytopathology">
        <title>Genome Sequence Resources of Colletotrichum truncatum, C. plurivorum, C. musicola, and C. sojae: Four Species Pathogenic to Soybean (Glycine max).</title>
        <authorList>
            <person name="Rogerio F."/>
            <person name="Boufleur T.R."/>
            <person name="Ciampi-Guillardi M."/>
            <person name="Sukno S.A."/>
            <person name="Thon M.R."/>
            <person name="Massola Junior N.S."/>
            <person name="Baroncelli R."/>
        </authorList>
    </citation>
    <scope>NUCLEOTIDE SEQUENCE</scope>
    <source>
        <strain evidence="2">LFN0074</strain>
    </source>
</reference>
<feature type="compositionally biased region" description="Basic and acidic residues" evidence="1">
    <location>
        <begin position="85"/>
        <end position="105"/>
    </location>
</feature>
<dbReference type="Proteomes" id="UP000639643">
    <property type="component" value="Unassembled WGS sequence"/>
</dbReference>
<dbReference type="AlphaFoldDB" id="A0A8H6NCW5"/>
<feature type="region of interest" description="Disordered" evidence="1">
    <location>
        <begin position="84"/>
        <end position="105"/>
    </location>
</feature>
<evidence type="ECO:0000313" key="3">
    <source>
        <dbReference type="Proteomes" id="UP000639643"/>
    </source>
</evidence>
<protein>
    <submittedName>
        <fullName evidence="2">Uncharacterized protein</fullName>
    </submittedName>
</protein>
<organism evidence="2 3">
    <name type="scientific">Colletotrichum musicola</name>
    <dbReference type="NCBI Taxonomy" id="2175873"/>
    <lineage>
        <taxon>Eukaryota</taxon>
        <taxon>Fungi</taxon>
        <taxon>Dikarya</taxon>
        <taxon>Ascomycota</taxon>
        <taxon>Pezizomycotina</taxon>
        <taxon>Sordariomycetes</taxon>
        <taxon>Hypocreomycetidae</taxon>
        <taxon>Glomerellales</taxon>
        <taxon>Glomerellaceae</taxon>
        <taxon>Colletotrichum</taxon>
        <taxon>Colletotrichum orchidearum species complex</taxon>
    </lineage>
</organism>
<gene>
    <name evidence="2" type="ORF">CMUS01_08475</name>
</gene>
<evidence type="ECO:0000313" key="2">
    <source>
        <dbReference type="EMBL" id="KAF6828664.1"/>
    </source>
</evidence>
<keyword evidence="3" id="KW-1185">Reference proteome</keyword>